<evidence type="ECO:0000313" key="6">
    <source>
        <dbReference type="EMBL" id="SOC51752.1"/>
    </source>
</evidence>
<dbReference type="AlphaFoldDB" id="A0A285VCA0"/>
<dbReference type="Proteomes" id="UP000219023">
    <property type="component" value="Unassembled WGS sequence"/>
</dbReference>
<dbReference type="Proteomes" id="UP001321908">
    <property type="component" value="Chromosome"/>
</dbReference>
<feature type="domain" description="DUF1232" evidence="5">
    <location>
        <begin position="71"/>
        <end position="105"/>
    </location>
</feature>
<dbReference type="GO" id="GO:0012505">
    <property type="term" value="C:endomembrane system"/>
    <property type="evidence" value="ECO:0007669"/>
    <property type="project" value="UniProtKB-SubCell"/>
</dbReference>
<sequence>MTPRHDPIEETPLTDTDDIVPGETVNYADTFQEQRFWHKITRYGRRAGREVTRRALQLYFVLQRPDVPVWAKTTIFGALGYFISPLDAIPDLIPAGGYVDDASVLGAALIAVSVYIDDDVKARAEQAMPKWL</sequence>
<protein>
    <submittedName>
        <fullName evidence="6">Uncharacterized membrane protein YkvA, DUF1232 family</fullName>
    </submittedName>
    <submittedName>
        <fullName evidence="7">YkvA family protein</fullName>
    </submittedName>
</protein>
<gene>
    <name evidence="6" type="ORF">SAMN05421509_101405</name>
    <name evidence="7" type="ORF">SR908_07335</name>
</gene>
<evidence type="ECO:0000313" key="8">
    <source>
        <dbReference type="Proteomes" id="UP000219023"/>
    </source>
</evidence>
<dbReference type="InterPro" id="IPR010652">
    <property type="entry name" value="DUF1232"/>
</dbReference>
<evidence type="ECO:0000256" key="4">
    <source>
        <dbReference type="ARBA" id="ARBA00023136"/>
    </source>
</evidence>
<keyword evidence="2" id="KW-0812">Transmembrane</keyword>
<evidence type="ECO:0000256" key="1">
    <source>
        <dbReference type="ARBA" id="ARBA00004127"/>
    </source>
</evidence>
<proteinExistence type="predicted"/>
<dbReference type="EMBL" id="OBQJ01000001">
    <property type="protein sequence ID" value="SOC51752.1"/>
    <property type="molecule type" value="Genomic_DNA"/>
</dbReference>
<name>A0A285VCA0_9GAMM</name>
<keyword evidence="4" id="KW-0472">Membrane</keyword>
<evidence type="ECO:0000259" key="5">
    <source>
        <dbReference type="Pfam" id="PF06803"/>
    </source>
</evidence>
<dbReference type="RefSeq" id="WP_097021642.1">
    <property type="nucleotide sequence ID" value="NZ_CP140151.1"/>
</dbReference>
<accession>A0A285VCA0</accession>
<dbReference type="Pfam" id="PF06803">
    <property type="entry name" value="DUF1232"/>
    <property type="match status" value="1"/>
</dbReference>
<keyword evidence="3" id="KW-1133">Transmembrane helix</keyword>
<reference evidence="7 9" key="2">
    <citation type="submission" date="2023-11" db="EMBL/GenBank/DDBJ databases">
        <title>MicrobeMod: A computational toolkit for identifying prokaryotic methylation and restriction-modification with nanopore sequencing.</title>
        <authorList>
            <person name="Crits-Christoph A."/>
            <person name="Kang S.C."/>
            <person name="Lee H."/>
            <person name="Ostrov N."/>
        </authorList>
    </citation>
    <scope>NUCLEOTIDE SEQUENCE [LARGE SCALE GENOMIC DNA]</scope>
    <source>
        <strain evidence="7 9">ATCC 43984</strain>
    </source>
</reference>
<evidence type="ECO:0000313" key="7">
    <source>
        <dbReference type="EMBL" id="WQH10477.1"/>
    </source>
</evidence>
<comment type="subcellular location">
    <subcellularLocation>
        <location evidence="1">Endomembrane system</location>
        <topology evidence="1">Multi-pass membrane protein</topology>
    </subcellularLocation>
</comment>
<organism evidence="6 8">
    <name type="scientific">Chromohalobacter canadensis</name>
    <dbReference type="NCBI Taxonomy" id="141389"/>
    <lineage>
        <taxon>Bacteria</taxon>
        <taxon>Pseudomonadati</taxon>
        <taxon>Pseudomonadota</taxon>
        <taxon>Gammaproteobacteria</taxon>
        <taxon>Oceanospirillales</taxon>
        <taxon>Halomonadaceae</taxon>
        <taxon>Chromohalobacter</taxon>
    </lineage>
</organism>
<evidence type="ECO:0000313" key="9">
    <source>
        <dbReference type="Proteomes" id="UP001321908"/>
    </source>
</evidence>
<keyword evidence="9" id="KW-1185">Reference proteome</keyword>
<dbReference type="EMBL" id="CP140151">
    <property type="protein sequence ID" value="WQH10477.1"/>
    <property type="molecule type" value="Genomic_DNA"/>
</dbReference>
<dbReference type="OrthoDB" id="9804184at2"/>
<evidence type="ECO:0000256" key="2">
    <source>
        <dbReference type="ARBA" id="ARBA00022692"/>
    </source>
</evidence>
<reference evidence="6 8" key="1">
    <citation type="submission" date="2017-08" db="EMBL/GenBank/DDBJ databases">
        <authorList>
            <person name="de Groot N.N."/>
        </authorList>
    </citation>
    <scope>NUCLEOTIDE SEQUENCE [LARGE SCALE GENOMIC DNA]</scope>
    <source>
        <strain evidence="6 8">USBA 855</strain>
    </source>
</reference>
<evidence type="ECO:0000256" key="3">
    <source>
        <dbReference type="ARBA" id="ARBA00022989"/>
    </source>
</evidence>